<comment type="catalytic activity">
    <reaction evidence="6">
        <text>coproporphyrinogen III + 3 O2 = coproporphyrin III + 3 H2O2</text>
        <dbReference type="Rhea" id="RHEA:43436"/>
        <dbReference type="ChEBI" id="CHEBI:15379"/>
        <dbReference type="ChEBI" id="CHEBI:16240"/>
        <dbReference type="ChEBI" id="CHEBI:57309"/>
        <dbReference type="ChEBI" id="CHEBI:131725"/>
        <dbReference type="EC" id="1.3.3.15"/>
    </reaction>
</comment>
<evidence type="ECO:0000259" key="8">
    <source>
        <dbReference type="Pfam" id="PF01593"/>
    </source>
</evidence>
<dbReference type="AlphaFoldDB" id="A0A6M4IQC5"/>
<evidence type="ECO:0000256" key="4">
    <source>
        <dbReference type="ARBA" id="ARBA00023002"/>
    </source>
</evidence>
<dbReference type="Pfam" id="PF01593">
    <property type="entry name" value="Amino_oxidase"/>
    <property type="match status" value="1"/>
</dbReference>
<reference evidence="9 10" key="1">
    <citation type="submission" date="2020-05" db="EMBL/GenBank/DDBJ databases">
        <title>Complete genome sequence of Gemmatimonas greenlandica TET16.</title>
        <authorList>
            <person name="Zeng Y."/>
        </authorList>
    </citation>
    <scope>NUCLEOTIDE SEQUENCE [LARGE SCALE GENOMIC DNA]</scope>
    <source>
        <strain evidence="9 10">TET16</strain>
    </source>
</reference>
<dbReference type="Gene3D" id="1.10.3110.10">
    <property type="entry name" value="protoporphyrinogen ix oxidase, domain 3"/>
    <property type="match status" value="1"/>
</dbReference>
<protein>
    <recommendedName>
        <fullName evidence="6">Coproporphyrinogen III oxidase</fullName>
        <ecNumber evidence="6">1.3.3.15</ecNumber>
    </recommendedName>
</protein>
<keyword evidence="10" id="KW-1185">Reference proteome</keyword>
<comment type="pathway">
    <text evidence="6">Porphyrin-containing compound metabolism; protoheme biosynthesis.</text>
</comment>
<feature type="region of interest" description="Disordered" evidence="7">
    <location>
        <begin position="1"/>
        <end position="21"/>
    </location>
</feature>
<comment type="subcellular location">
    <subcellularLocation>
        <location evidence="6">Cytoplasm</location>
    </subcellularLocation>
</comment>
<comment type="similarity">
    <text evidence="6">Belongs to the protoporphyrinogen/coproporphyrinogen oxidase family. Coproporphyrinogen III oxidase subfamily.</text>
</comment>
<keyword evidence="6" id="KW-0963">Cytoplasm</keyword>
<dbReference type="NCBIfam" id="TIGR00562">
    <property type="entry name" value="proto_IX_ox"/>
    <property type="match status" value="1"/>
</dbReference>
<keyword evidence="3 6" id="KW-0274">FAD</keyword>
<dbReference type="KEGG" id="ggr:HKW67_08945"/>
<dbReference type="SUPFAM" id="SSF51905">
    <property type="entry name" value="FAD/NAD(P)-binding domain"/>
    <property type="match status" value="1"/>
</dbReference>
<dbReference type="GO" id="GO:0006783">
    <property type="term" value="P:heme biosynthetic process"/>
    <property type="evidence" value="ECO:0007669"/>
    <property type="project" value="UniProtKB-UniRule"/>
</dbReference>
<dbReference type="InterPro" id="IPR036188">
    <property type="entry name" value="FAD/NAD-bd_sf"/>
</dbReference>
<evidence type="ECO:0000313" key="9">
    <source>
        <dbReference type="EMBL" id="QJR35626.1"/>
    </source>
</evidence>
<keyword evidence="5 6" id="KW-0350">Heme biosynthesis</keyword>
<dbReference type="InterPro" id="IPR002937">
    <property type="entry name" value="Amino_oxidase"/>
</dbReference>
<dbReference type="UniPathway" id="UPA00252"/>
<organism evidence="9 10">
    <name type="scientific">Gemmatimonas groenlandica</name>
    <dbReference type="NCBI Taxonomy" id="2732249"/>
    <lineage>
        <taxon>Bacteria</taxon>
        <taxon>Pseudomonadati</taxon>
        <taxon>Gemmatimonadota</taxon>
        <taxon>Gemmatimonadia</taxon>
        <taxon>Gemmatimonadales</taxon>
        <taxon>Gemmatimonadaceae</taxon>
        <taxon>Gemmatimonas</taxon>
    </lineage>
</organism>
<dbReference type="InterPro" id="IPR004572">
    <property type="entry name" value="Protoporphyrinogen_oxidase"/>
</dbReference>
<evidence type="ECO:0000256" key="5">
    <source>
        <dbReference type="ARBA" id="ARBA00023133"/>
    </source>
</evidence>
<dbReference type="SUPFAM" id="SSF54373">
    <property type="entry name" value="FAD-linked reductases, C-terminal domain"/>
    <property type="match status" value="1"/>
</dbReference>
<keyword evidence="2 6" id="KW-0285">Flavoprotein</keyword>
<dbReference type="PANTHER" id="PTHR42923:SF3">
    <property type="entry name" value="PROTOPORPHYRINOGEN OXIDASE"/>
    <property type="match status" value="1"/>
</dbReference>
<dbReference type="InterPro" id="IPR050464">
    <property type="entry name" value="Zeta_carotene_desat/Oxidored"/>
</dbReference>
<name>A0A6M4IQC5_9BACT</name>
<dbReference type="GO" id="GO:0004729">
    <property type="term" value="F:oxygen-dependent protoporphyrinogen oxidase activity"/>
    <property type="evidence" value="ECO:0007669"/>
    <property type="project" value="UniProtKB-UniRule"/>
</dbReference>
<sequence>MRALADYRDTVPPSEQDAGDQRSVAVVGAGITGLVAAYELRRRGVNVTLYEASGQAGGAIRTSHTDGFLAEHGPNSFVTSAAVDALIAQLDLQDDVVEANPKANRRYIVRNGTLQSFPMTPPAMLATRLFSLKAKLRVLLEPLVRTRATDADESVASFVRRRMGHEVLDYAVDPFISGIFAGDTETLSMMHAFPRVFDLERRYGSLSAGLMATRGKMPPAPGEASDADLADLERAPAGPPTRARLISFVDGMQTLTDALAASLVGTMRLDCPVRLLHRNEGRWVVEAGQDGASRARTVDAVVMATPAHVLAAMELPAALRKNAALVERVEYPPVSTLTLGFERADVAHALDGFGMLIPSKEKRSMLGAQFSSSLFPDRAPDGHVAITCFVGGARMPERAREDTDLLVERVLIDLRQLLGVRGEPIFAKHVYWSRGIPQYTVGYQAVKDAADETELSNPGLYLAGNYRNGVSVGDCVASGHQIAHRVANYLARAG</sequence>
<dbReference type="PRINTS" id="PR00419">
    <property type="entry name" value="ADXRDTASE"/>
</dbReference>
<gene>
    <name evidence="9" type="primary">hemG</name>
    <name evidence="9" type="ORF">HKW67_08945</name>
</gene>
<evidence type="ECO:0000256" key="7">
    <source>
        <dbReference type="SAM" id="MobiDB-lite"/>
    </source>
</evidence>
<evidence type="ECO:0000256" key="2">
    <source>
        <dbReference type="ARBA" id="ARBA00022630"/>
    </source>
</evidence>
<dbReference type="PANTHER" id="PTHR42923">
    <property type="entry name" value="PROTOPORPHYRINOGEN OXIDASE"/>
    <property type="match status" value="1"/>
</dbReference>
<feature type="domain" description="Amine oxidase" evidence="8">
    <location>
        <begin position="31"/>
        <end position="486"/>
    </location>
</feature>
<dbReference type="GO" id="GO:0005737">
    <property type="term" value="C:cytoplasm"/>
    <property type="evidence" value="ECO:0007669"/>
    <property type="project" value="UniProtKB-SubCell"/>
</dbReference>
<comment type="function">
    <text evidence="6">Involved in coproporphyrin-dependent heme b biosynthesis. Catalyzes the oxidation of coproporphyrinogen III to coproporphyrin III.</text>
</comment>
<dbReference type="EC" id="1.3.3.15" evidence="6"/>
<evidence type="ECO:0000256" key="1">
    <source>
        <dbReference type="ARBA" id="ARBA00001974"/>
    </source>
</evidence>
<dbReference type="Proteomes" id="UP000500938">
    <property type="component" value="Chromosome"/>
</dbReference>
<proteinExistence type="inferred from homology"/>
<comment type="cofactor">
    <cofactor evidence="1 6">
        <name>FAD</name>
        <dbReference type="ChEBI" id="CHEBI:57692"/>
    </cofactor>
</comment>
<evidence type="ECO:0000313" key="10">
    <source>
        <dbReference type="Proteomes" id="UP000500938"/>
    </source>
</evidence>
<dbReference type="Gene3D" id="3.50.50.60">
    <property type="entry name" value="FAD/NAD(P)-binding domain"/>
    <property type="match status" value="1"/>
</dbReference>
<dbReference type="Gene3D" id="3.90.660.20">
    <property type="entry name" value="Protoporphyrinogen oxidase, mitochondrial, domain 2"/>
    <property type="match status" value="1"/>
</dbReference>
<dbReference type="RefSeq" id="WP_171225057.1">
    <property type="nucleotide sequence ID" value="NZ_CP053085.1"/>
</dbReference>
<keyword evidence="4 6" id="KW-0560">Oxidoreductase</keyword>
<evidence type="ECO:0000256" key="3">
    <source>
        <dbReference type="ARBA" id="ARBA00022827"/>
    </source>
</evidence>
<dbReference type="EMBL" id="CP053085">
    <property type="protein sequence ID" value="QJR35626.1"/>
    <property type="molecule type" value="Genomic_DNA"/>
</dbReference>
<accession>A0A6M4IQC5</accession>
<evidence type="ECO:0000256" key="6">
    <source>
        <dbReference type="RuleBase" id="RU364052"/>
    </source>
</evidence>